<protein>
    <submittedName>
        <fullName evidence="1">Uncharacterized protein</fullName>
    </submittedName>
</protein>
<gene>
    <name evidence="1" type="ORF">CDV56_101154</name>
</gene>
<dbReference type="PANTHER" id="PTHR43558">
    <property type="entry name" value="REDUCTASE, PUTATIVE (AFU_ORTHOLOGUE AFUA_3G10540)-RELATED"/>
    <property type="match status" value="1"/>
</dbReference>
<dbReference type="InterPro" id="IPR053354">
    <property type="entry name" value="MGDG_epimerase"/>
</dbReference>
<reference evidence="1" key="1">
    <citation type="submission" date="2018-08" db="EMBL/GenBank/DDBJ databases">
        <title>Draft genome sequence of azole-resistant Aspergillus thermomutatus (Neosartorya pseudofischeri) strain HMR AF 39, isolated from a human nasal aspirate.</title>
        <authorList>
            <person name="Parent-Michaud M."/>
            <person name="Dufresne P.J."/>
            <person name="Fournier E."/>
            <person name="Martineau C."/>
            <person name="Moreira S."/>
            <person name="Perkins V."/>
            <person name="De Repentigny L."/>
            <person name="Dufresne S.F."/>
        </authorList>
    </citation>
    <scope>NUCLEOTIDE SEQUENCE [LARGE SCALE GENOMIC DNA]</scope>
    <source>
        <strain evidence="1">HMR AF 39</strain>
    </source>
</reference>
<dbReference type="STRING" id="41047.A0A397G108"/>
<dbReference type="OrthoDB" id="539213at2759"/>
<proteinExistence type="predicted"/>
<dbReference type="VEuPathDB" id="FungiDB:CDV56_101154"/>
<dbReference type="Proteomes" id="UP000215305">
    <property type="component" value="Unassembled WGS sequence"/>
</dbReference>
<name>A0A397G108_ASPTH</name>
<dbReference type="AlphaFoldDB" id="A0A397G108"/>
<comment type="caution">
    <text evidence="1">The sequence shown here is derived from an EMBL/GenBank/DDBJ whole genome shotgun (WGS) entry which is preliminary data.</text>
</comment>
<dbReference type="GeneID" id="38123128"/>
<dbReference type="EMBL" id="NKHU02000319">
    <property type="protein sequence ID" value="RHZ44625.1"/>
    <property type="molecule type" value="Genomic_DNA"/>
</dbReference>
<organism evidence="1 2">
    <name type="scientific">Aspergillus thermomutatus</name>
    <name type="common">Neosartorya pseudofischeri</name>
    <dbReference type="NCBI Taxonomy" id="41047"/>
    <lineage>
        <taxon>Eukaryota</taxon>
        <taxon>Fungi</taxon>
        <taxon>Dikarya</taxon>
        <taxon>Ascomycota</taxon>
        <taxon>Pezizomycotina</taxon>
        <taxon>Eurotiomycetes</taxon>
        <taxon>Eurotiomycetidae</taxon>
        <taxon>Eurotiales</taxon>
        <taxon>Aspergillaceae</taxon>
        <taxon>Aspergillus</taxon>
        <taxon>Aspergillus subgen. Fumigati</taxon>
    </lineage>
</organism>
<accession>A0A397G108</accession>
<dbReference type="PANTHER" id="PTHR43558:SF6">
    <property type="entry name" value="REDUCTASE, PUTATIVE (AFU_ORTHOLOGUE AFUA_3G10540)-RELATED"/>
    <property type="match status" value="1"/>
</dbReference>
<dbReference type="RefSeq" id="XP_026610427.1">
    <property type="nucleotide sequence ID" value="XM_026754773.1"/>
</dbReference>
<keyword evidence="2" id="KW-1185">Reference proteome</keyword>
<evidence type="ECO:0000313" key="1">
    <source>
        <dbReference type="EMBL" id="RHZ44625.1"/>
    </source>
</evidence>
<sequence length="446" mass="50683">MTQEHVLPPVPARHADFVPYIQSRPNKPISDLMGPYNDYDAMMRRTFAQLPGHPATKDNFMNIVPLFDASGSVNLKVRARDLSAESQEIKSKYMMVLKDEDRRPDGSPAVVASLKEFQTNFSIFCEGSLSNLDWNNVVAAGSAVATSLLPIPEKYAHSKRGLRQFYHEKFAPASDVDLFLYGLSEEQAMEKIKQIKASVRSSILPETTTVRTKHAITITYNGRQVYLAPRAVGAYITQINNIDLSRRSPSYESRLSKYSRRGFEIFWPDLDRSRVDPMIFERNFARTFGLARLLVLEKLPKPSDRQAYLRKRRQGRGRPNNYISATPLEECLKDDHNDEIADCVEEDEASEYHTCTIPYGIEFNAKKIEKCLYNQDQLLNTEWNRPEGRGVNLHRHPAFFGSVVDVMSDCCGYCPQPATLEERVVAAKEGKRCVGRSNFPQGQLSK</sequence>
<evidence type="ECO:0000313" key="2">
    <source>
        <dbReference type="Proteomes" id="UP000215305"/>
    </source>
</evidence>